<dbReference type="GO" id="GO:0051707">
    <property type="term" value="P:response to other organism"/>
    <property type="evidence" value="ECO:0007669"/>
    <property type="project" value="UniProtKB-ARBA"/>
</dbReference>
<keyword evidence="1" id="KW-0433">Leucine-rich repeat</keyword>
<dbReference type="Gene3D" id="1.20.5.4130">
    <property type="match status" value="1"/>
</dbReference>
<dbReference type="GO" id="GO:0005524">
    <property type="term" value="F:ATP binding"/>
    <property type="evidence" value="ECO:0007669"/>
    <property type="project" value="UniProtKB-KW"/>
</dbReference>
<dbReference type="InterPro" id="IPR036388">
    <property type="entry name" value="WH-like_DNA-bd_sf"/>
</dbReference>
<keyword evidence="4" id="KW-0611">Plant defense</keyword>
<dbReference type="FunFam" id="1.10.10.10:FF:000322">
    <property type="entry name" value="Probable disease resistance protein At1g63360"/>
    <property type="match status" value="1"/>
</dbReference>
<dbReference type="Gene3D" id="1.10.8.430">
    <property type="entry name" value="Helical domain of apoptotic protease-activating factors"/>
    <property type="match status" value="1"/>
</dbReference>
<dbReference type="InterPro" id="IPR027417">
    <property type="entry name" value="P-loop_NTPase"/>
</dbReference>
<feature type="domain" description="Disease resistance protein winged helix" evidence="8">
    <location>
        <begin position="408"/>
        <end position="480"/>
    </location>
</feature>
<dbReference type="CDD" id="cd14798">
    <property type="entry name" value="RX-CC_like"/>
    <property type="match status" value="1"/>
</dbReference>
<evidence type="ECO:0000256" key="2">
    <source>
        <dbReference type="ARBA" id="ARBA00022737"/>
    </source>
</evidence>
<keyword evidence="5" id="KW-0067">ATP-binding</keyword>
<dbReference type="SUPFAM" id="SSF52540">
    <property type="entry name" value="P-loop containing nucleoside triphosphate hydrolases"/>
    <property type="match status" value="1"/>
</dbReference>
<evidence type="ECO:0000259" key="9">
    <source>
        <dbReference type="Pfam" id="PF25019"/>
    </source>
</evidence>
<evidence type="ECO:0000256" key="1">
    <source>
        <dbReference type="ARBA" id="ARBA00022614"/>
    </source>
</evidence>
<dbReference type="PANTHER" id="PTHR36766">
    <property type="entry name" value="PLANT BROAD-SPECTRUM MILDEW RESISTANCE PROTEIN RPW8"/>
    <property type="match status" value="1"/>
</dbReference>
<dbReference type="InterPro" id="IPR032675">
    <property type="entry name" value="LRR_dom_sf"/>
</dbReference>
<comment type="caution">
    <text evidence="10">The sequence shown here is derived from an EMBL/GenBank/DDBJ whole genome shotgun (WGS) entry which is preliminary data.</text>
</comment>
<gene>
    <name evidence="10" type="ORF">GH714_002821</name>
</gene>
<dbReference type="AlphaFoldDB" id="A0A6A6KX36"/>
<accession>A0A6A6KX36</accession>
<dbReference type="Gene3D" id="1.10.10.10">
    <property type="entry name" value="Winged helix-like DNA-binding domain superfamily/Winged helix DNA-binding domain"/>
    <property type="match status" value="1"/>
</dbReference>
<dbReference type="InterPro" id="IPR058922">
    <property type="entry name" value="WHD_DRP"/>
</dbReference>
<dbReference type="SUPFAM" id="SSF52058">
    <property type="entry name" value="L domain-like"/>
    <property type="match status" value="1"/>
</dbReference>
<dbReference type="Proteomes" id="UP000467840">
    <property type="component" value="Chromosome 7"/>
</dbReference>
<dbReference type="InterPro" id="IPR038005">
    <property type="entry name" value="RX-like_CC"/>
</dbReference>
<dbReference type="PRINTS" id="PR00364">
    <property type="entry name" value="DISEASERSIST"/>
</dbReference>
<keyword evidence="3" id="KW-0547">Nucleotide-binding</keyword>
<dbReference type="GO" id="GO:0006952">
    <property type="term" value="P:defense response"/>
    <property type="evidence" value="ECO:0007669"/>
    <property type="project" value="UniProtKB-KW"/>
</dbReference>
<evidence type="ECO:0000259" key="8">
    <source>
        <dbReference type="Pfam" id="PF23559"/>
    </source>
</evidence>
<evidence type="ECO:0000256" key="3">
    <source>
        <dbReference type="ARBA" id="ARBA00022741"/>
    </source>
</evidence>
<dbReference type="Gene3D" id="3.80.10.10">
    <property type="entry name" value="Ribonuclease Inhibitor"/>
    <property type="match status" value="3"/>
</dbReference>
<evidence type="ECO:0000256" key="5">
    <source>
        <dbReference type="ARBA" id="ARBA00022840"/>
    </source>
</evidence>
<keyword evidence="11" id="KW-1185">Reference proteome</keyword>
<dbReference type="Pfam" id="PF18052">
    <property type="entry name" value="Rx_N"/>
    <property type="match status" value="1"/>
</dbReference>
<feature type="domain" description="Disease resistance N-terminal" evidence="7">
    <location>
        <begin position="65"/>
        <end position="152"/>
    </location>
</feature>
<feature type="domain" description="NB-ARC" evidence="6">
    <location>
        <begin position="170"/>
        <end position="324"/>
    </location>
</feature>
<dbReference type="EMBL" id="JAAGAX010000013">
    <property type="protein sequence ID" value="KAF2293561.1"/>
    <property type="molecule type" value="Genomic_DNA"/>
</dbReference>
<dbReference type="InterPro" id="IPR041118">
    <property type="entry name" value="Rx_N"/>
</dbReference>
<dbReference type="Pfam" id="PF23559">
    <property type="entry name" value="WHD_DRP"/>
    <property type="match status" value="1"/>
</dbReference>
<organism evidence="10 11">
    <name type="scientific">Hevea brasiliensis</name>
    <name type="common">Para rubber tree</name>
    <name type="synonym">Siphonia brasiliensis</name>
    <dbReference type="NCBI Taxonomy" id="3981"/>
    <lineage>
        <taxon>Eukaryota</taxon>
        <taxon>Viridiplantae</taxon>
        <taxon>Streptophyta</taxon>
        <taxon>Embryophyta</taxon>
        <taxon>Tracheophyta</taxon>
        <taxon>Spermatophyta</taxon>
        <taxon>Magnoliopsida</taxon>
        <taxon>eudicotyledons</taxon>
        <taxon>Gunneridae</taxon>
        <taxon>Pentapetalae</taxon>
        <taxon>rosids</taxon>
        <taxon>fabids</taxon>
        <taxon>Malpighiales</taxon>
        <taxon>Euphorbiaceae</taxon>
        <taxon>Crotonoideae</taxon>
        <taxon>Micrandreae</taxon>
        <taxon>Hevea</taxon>
    </lineage>
</organism>
<dbReference type="InterPro" id="IPR056789">
    <property type="entry name" value="LRR_R13L1-DRL21"/>
</dbReference>
<dbReference type="Pfam" id="PF00931">
    <property type="entry name" value="NB-ARC"/>
    <property type="match status" value="1"/>
</dbReference>
<protein>
    <recommendedName>
        <fullName evidence="12">NB-ARC domain-containing protein</fullName>
    </recommendedName>
</protein>
<evidence type="ECO:0000256" key="4">
    <source>
        <dbReference type="ARBA" id="ARBA00022821"/>
    </source>
</evidence>
<dbReference type="Pfam" id="PF25019">
    <property type="entry name" value="LRR_R13L1-DRL21"/>
    <property type="match status" value="1"/>
</dbReference>
<evidence type="ECO:0000313" key="10">
    <source>
        <dbReference type="EMBL" id="KAF2293561.1"/>
    </source>
</evidence>
<dbReference type="InterPro" id="IPR042197">
    <property type="entry name" value="Apaf_helical"/>
</dbReference>
<evidence type="ECO:0000313" key="11">
    <source>
        <dbReference type="Proteomes" id="UP000467840"/>
    </source>
</evidence>
<feature type="domain" description="R13L1/DRL21-like LRR repeat region" evidence="9">
    <location>
        <begin position="645"/>
        <end position="771"/>
    </location>
</feature>
<evidence type="ECO:0000259" key="7">
    <source>
        <dbReference type="Pfam" id="PF18052"/>
    </source>
</evidence>
<dbReference type="PANTHER" id="PTHR36766:SF38">
    <property type="entry name" value="DISEASE RESISTANCE PROTEIN RGA3"/>
    <property type="match status" value="1"/>
</dbReference>
<evidence type="ECO:0000259" key="6">
    <source>
        <dbReference type="Pfam" id="PF00931"/>
    </source>
</evidence>
<dbReference type="InterPro" id="IPR002182">
    <property type="entry name" value="NB-ARC"/>
</dbReference>
<proteinExistence type="predicted"/>
<keyword evidence="2" id="KW-0677">Repeat</keyword>
<reference evidence="10 11" key="1">
    <citation type="journal article" date="2020" name="Mol. Plant">
        <title>The Chromosome-Based Rubber Tree Genome Provides New Insights into Spurge Genome Evolution and Rubber Biosynthesis.</title>
        <authorList>
            <person name="Liu J."/>
            <person name="Shi C."/>
            <person name="Shi C.C."/>
            <person name="Li W."/>
            <person name="Zhang Q.J."/>
            <person name="Zhang Y."/>
            <person name="Li K."/>
            <person name="Lu H.F."/>
            <person name="Shi C."/>
            <person name="Zhu S.T."/>
            <person name="Xiao Z.Y."/>
            <person name="Nan H."/>
            <person name="Yue Y."/>
            <person name="Zhu X.G."/>
            <person name="Wu Y."/>
            <person name="Hong X.N."/>
            <person name="Fan G.Y."/>
            <person name="Tong Y."/>
            <person name="Zhang D."/>
            <person name="Mao C.L."/>
            <person name="Liu Y.L."/>
            <person name="Hao S.J."/>
            <person name="Liu W.Q."/>
            <person name="Lv M.Q."/>
            <person name="Zhang H.B."/>
            <person name="Liu Y."/>
            <person name="Hu-Tang G.R."/>
            <person name="Wang J.P."/>
            <person name="Wang J.H."/>
            <person name="Sun Y.H."/>
            <person name="Ni S.B."/>
            <person name="Chen W.B."/>
            <person name="Zhang X.C."/>
            <person name="Jiao Y.N."/>
            <person name="Eichler E.E."/>
            <person name="Li G.H."/>
            <person name="Liu X."/>
            <person name="Gao L.Z."/>
        </authorList>
    </citation>
    <scope>NUCLEOTIDE SEQUENCE [LARGE SCALE GENOMIC DNA]</scope>
    <source>
        <strain evidence="11">cv. GT1</strain>
        <tissue evidence="10">Leaf</tissue>
    </source>
</reference>
<name>A0A6A6KX36_HEVBR</name>
<sequence>MVHRWAAKINKDRRLSSSSPDQIKRPFAAKPVNCDLVTQLPYSLVTFFFFAEMAEGVLFAVAEGIIGKLVSLAFQEIGLWWGVQGELDKIKNTVSSIRAVLLDAEKKQKLNEQVKDWLGKLKEVVYDMDELLDDIATEGLRQRVMDGNRISKEGRRQKGNHSAFIGFQRRGVSIFSIVGIGGSGKTTLAQIIFNDEQVESHFELKLWVCVSDPFEVKVVVKKILESATGRKSEDLELDTLMRELGKQINGRKFLLVLDDVWNENREKWDNLKKLLRGGARGSKIMITTRSKKVADITDTLDSYFVSGLSPSESWSLFIQIVFKGQEPTNPGLVGIGKEIVQKCAGVPLAIKTIGSLLYFKDPETEWSPFLKNELSKVAQNENYILQTLKLSYDHLPSHLKQCFAYCSLFPKDYQIDVKKLIQMWIAQGFIRPSFSGQRVEDIGLGYFKDLLWRSFFQDVQMDIWGEIKSCKMHDLMHDLATSVSGLEPTISNSKGESITEKTRHVLFDFDDFEEFSWKVPASLLGARKVRTFLAVNAKYTLKFEEVQLDALFRSLRSLLVLDLSPFRIVTLPPSIGKLKYVRCCSALEELPKDINKLVNLKNFRLCSCTNLTHMPCGLGKLTSLEELTSFTVAKESSISKHVGGLNALNRLNNLGGELQIHNLRYVKNPIAEFEDANLKEKHDLQSLFLSWGGSVSENSIDTVYDPNSLQRLQPHANLKRLGMHAYGGLEFPNWFSSLKNLVSIEIADCSRCQHLPLLDQIPSLKSLWLNNLTDIEHIDGGNNHFHGGGVRGATFFPCLKTLSLLNCPNLKGWWKKRDNDDNGVSATTTINADQLPQFACLSYLRIRNCPKLTWMPLFPALDDTLWLGNARLEPLEQTMKAKMMTSPSPSSSSSIVQLQPLSKLEKLEFYSMEDLVSLPEEWLQNFTSLQEIIIESCPRFAS</sequence>
<dbReference type="Gene3D" id="3.40.50.300">
    <property type="entry name" value="P-loop containing nucleotide triphosphate hydrolases"/>
    <property type="match status" value="1"/>
</dbReference>
<dbReference type="GO" id="GO:0043531">
    <property type="term" value="F:ADP binding"/>
    <property type="evidence" value="ECO:0007669"/>
    <property type="project" value="InterPro"/>
</dbReference>
<evidence type="ECO:0008006" key="12">
    <source>
        <dbReference type="Google" id="ProtNLM"/>
    </source>
</evidence>